<proteinExistence type="predicted"/>
<sequence length="519" mass="58943">MDGKGAKQLGRVDQSFRPNHCLAVTGSIDQSQERISPQASNIGATTGSKHVVEEPWPSSTALHLHPHDCEEEEKGVFIASRILVLGESLTKKKVEINALKRELEREHACNEDMKGKVKEAVRKASECHRQAEVIMNMWDQHRGSYREAVKALAQEKTQVSLLRQEMKDLAEDWELLLTFSPPCIRIEAQKQLVLKMFELEKAELERRVASLEKKAVKDEEAKKTIQLLSERIQRTQEELHNAIQEKQKMASELESATEEGSLARQQLSENMLELEQNRVKVELLEKQASQSRESLDRYEKDHELLTESIRRANAQAEEERFDKAALKEKIAELEKSLDEALQRKDAEVGILNQQLKEAQEASQRLKEEACHLRETTNRSREDAEAAVQREMTLLQRLEAGGLADSDAKLKRELLEVKNRCKQLESEKQSPDNDQGPEVASQDQEKQQEENRPGSVRRVDSRTKNTYTSSLRSTRSTMQRESAQMVQDAAENGVKSDKPADGQGGQHPRAAKARGLKRGK</sequence>
<reference evidence="1 2" key="1">
    <citation type="journal article" date="2018" name="Mol. Biol. Evol.">
        <title>Broad Genomic Sampling Reveals a Smut Pathogenic Ancestry of the Fungal Clade Ustilaginomycotina.</title>
        <authorList>
            <person name="Kijpornyongpan T."/>
            <person name="Mondo S.J."/>
            <person name="Barry K."/>
            <person name="Sandor L."/>
            <person name="Lee J."/>
            <person name="Lipzen A."/>
            <person name="Pangilinan J."/>
            <person name="LaButti K."/>
            <person name="Hainaut M."/>
            <person name="Henrissat B."/>
            <person name="Grigoriev I.V."/>
            <person name="Spatafora J.W."/>
            <person name="Aime M.C."/>
        </authorList>
    </citation>
    <scope>NUCLEOTIDE SEQUENCE [LARGE SCALE GENOMIC DNA]</scope>
    <source>
        <strain evidence="1 2">SA 807</strain>
    </source>
</reference>
<evidence type="ECO:0000313" key="1">
    <source>
        <dbReference type="EMBL" id="PWN48286.1"/>
    </source>
</evidence>
<dbReference type="EMBL" id="KZ820234">
    <property type="protein sequence ID" value="PWN48286.1"/>
    <property type="molecule type" value="Genomic_DNA"/>
</dbReference>
<keyword evidence="2" id="KW-1185">Reference proteome</keyword>
<gene>
    <name evidence="1" type="ORF">IE53DRAFT_370752</name>
</gene>
<accession>A0ACD0NR32</accession>
<name>A0ACD0NR32_9BASI</name>
<organism evidence="1 2">
    <name type="scientific">Violaceomyces palustris</name>
    <dbReference type="NCBI Taxonomy" id="1673888"/>
    <lineage>
        <taxon>Eukaryota</taxon>
        <taxon>Fungi</taxon>
        <taxon>Dikarya</taxon>
        <taxon>Basidiomycota</taxon>
        <taxon>Ustilaginomycotina</taxon>
        <taxon>Ustilaginomycetes</taxon>
        <taxon>Violaceomycetales</taxon>
        <taxon>Violaceomycetaceae</taxon>
        <taxon>Violaceomyces</taxon>
    </lineage>
</organism>
<dbReference type="Proteomes" id="UP000245626">
    <property type="component" value="Unassembled WGS sequence"/>
</dbReference>
<evidence type="ECO:0000313" key="2">
    <source>
        <dbReference type="Proteomes" id="UP000245626"/>
    </source>
</evidence>
<protein>
    <submittedName>
        <fullName evidence="1">Uncharacterized protein</fullName>
    </submittedName>
</protein>